<evidence type="ECO:0000259" key="3">
    <source>
        <dbReference type="Pfam" id="PF17111"/>
    </source>
</evidence>
<dbReference type="PANTHER" id="PTHR36167:SF4">
    <property type="entry name" value="FUNGAL N-TERMINAL DOMAIN-CONTAINING PROTEIN"/>
    <property type="match status" value="1"/>
</dbReference>
<gene>
    <name evidence="4" type="ORF">B0A48_05117</name>
</gene>
<dbReference type="EMBL" id="NAJO01000010">
    <property type="protein sequence ID" value="OQO09714.1"/>
    <property type="molecule type" value="Genomic_DNA"/>
</dbReference>
<dbReference type="OrthoDB" id="1394818at2759"/>
<keyword evidence="5" id="KW-1185">Reference proteome</keyword>
<feature type="region of interest" description="Disordered" evidence="2">
    <location>
        <begin position="261"/>
        <end position="285"/>
    </location>
</feature>
<feature type="coiled-coil region" evidence="1">
    <location>
        <begin position="175"/>
        <end position="202"/>
    </location>
</feature>
<dbReference type="AlphaFoldDB" id="A0A1V8TEL9"/>
<dbReference type="Proteomes" id="UP000192596">
    <property type="component" value="Unassembled WGS sequence"/>
</dbReference>
<evidence type="ECO:0000313" key="4">
    <source>
        <dbReference type="EMBL" id="OQO09714.1"/>
    </source>
</evidence>
<evidence type="ECO:0000256" key="1">
    <source>
        <dbReference type="SAM" id="Coils"/>
    </source>
</evidence>
<feature type="domain" description="Azaphilone pigments biosynthesis cluster protein L N-terminal" evidence="3">
    <location>
        <begin position="4"/>
        <end position="157"/>
    </location>
</feature>
<evidence type="ECO:0000313" key="5">
    <source>
        <dbReference type="Proteomes" id="UP000192596"/>
    </source>
</evidence>
<organism evidence="4 5">
    <name type="scientific">Cryoendolithus antarcticus</name>
    <dbReference type="NCBI Taxonomy" id="1507870"/>
    <lineage>
        <taxon>Eukaryota</taxon>
        <taxon>Fungi</taxon>
        <taxon>Dikarya</taxon>
        <taxon>Ascomycota</taxon>
        <taxon>Pezizomycotina</taxon>
        <taxon>Dothideomycetes</taxon>
        <taxon>Dothideomycetidae</taxon>
        <taxon>Cladosporiales</taxon>
        <taxon>Cladosporiaceae</taxon>
        <taxon>Cryoendolithus</taxon>
    </lineage>
</organism>
<proteinExistence type="predicted"/>
<dbReference type="GO" id="GO:0006355">
    <property type="term" value="P:regulation of DNA-templated transcription"/>
    <property type="evidence" value="ECO:0007669"/>
    <property type="project" value="InterPro"/>
</dbReference>
<comment type="caution">
    <text evidence="4">The sequence shown here is derived from an EMBL/GenBank/DDBJ whole genome shotgun (WGS) entry which is preliminary data.</text>
</comment>
<evidence type="ECO:0000256" key="2">
    <source>
        <dbReference type="SAM" id="MobiDB-lite"/>
    </source>
</evidence>
<reference evidence="5" key="1">
    <citation type="submission" date="2017-03" db="EMBL/GenBank/DDBJ databases">
        <title>Genomes of endolithic fungi from Antarctica.</title>
        <authorList>
            <person name="Coleine C."/>
            <person name="Masonjones S."/>
            <person name="Stajich J.E."/>
        </authorList>
    </citation>
    <scope>NUCLEOTIDE SEQUENCE [LARGE SCALE GENOMIC DNA]</scope>
    <source>
        <strain evidence="5">CCFEE 5527</strain>
    </source>
</reference>
<keyword evidence="1" id="KW-0175">Coiled coil</keyword>
<accession>A0A1V8TEL9</accession>
<dbReference type="STRING" id="1507870.A0A1V8TEL9"/>
<protein>
    <recommendedName>
        <fullName evidence="3">Azaphilone pigments biosynthesis cluster protein L N-terminal domain-containing protein</fullName>
    </recommendedName>
</protein>
<dbReference type="Pfam" id="PF17111">
    <property type="entry name" value="PigL_N"/>
    <property type="match status" value="1"/>
</dbReference>
<dbReference type="InParanoid" id="A0A1V8TEL9"/>
<name>A0A1V8TEL9_9PEZI</name>
<dbReference type="InterPro" id="IPR031348">
    <property type="entry name" value="PigL_N"/>
</dbReference>
<dbReference type="InterPro" id="IPR039327">
    <property type="entry name" value="CON7-like"/>
</dbReference>
<dbReference type="PANTHER" id="PTHR36167">
    <property type="entry name" value="C2H2 FINGER DOMAIN TRANSCRIPTION FACTOR (EUROFUNG)-RELATED"/>
    <property type="match status" value="1"/>
</dbReference>
<sequence length="456" mass="49646">MAELGVAASIIALVGTGTKLSIAIFDFAATVGGAGKELQHVATEISGLCSVLQHLRALLTHAHFKPSQSAVASVQKITDHCESTFSEIDAVVAGLRGHITDSHFPATTPDFANRVKWTFKKSKVTMLRSSLEACKSTLSLMLSTLLLAQRVAQGEIAESDLLHDEQGKAVTQSLVIAQQCAVEQLEHDEDEVEKEQETAKLLPGVVNAAKSTQRRRSKGRLIRMFSGLSVVTDLPAPHAVPVPQPTRAKRASVWLDDILAPPGDEQGPHPGIRRQKRLSSAGTANAPMELLRKWTDLRSDSVAGTGQTATEEIPLTDIWRDSKFTFPADGRATVQAGASHDGVPEIRGIARVATDFVSPKTGRVHSLSFHKVVGFEGSLEYAAITRLDDEHDADLDSVKKAMMQDYGLTVSQEHISLCVYFGGKTRVLKKADRPLEVLRQYEEMEMDPRLFLRHAV</sequence>